<evidence type="ECO:0000259" key="1">
    <source>
        <dbReference type="PROSITE" id="PS50843"/>
    </source>
</evidence>
<dbReference type="PROSITE" id="PS51257">
    <property type="entry name" value="PROKAR_LIPOPROTEIN"/>
    <property type="match status" value="1"/>
</dbReference>
<dbReference type="Gene3D" id="2.120.10.10">
    <property type="match status" value="1"/>
</dbReference>
<dbReference type="InterPro" id="IPR011040">
    <property type="entry name" value="Sialidase"/>
</dbReference>
<keyword evidence="3" id="KW-1185">Reference proteome</keyword>
<dbReference type="InterPro" id="IPR007117">
    <property type="entry name" value="Expansin_CBD"/>
</dbReference>
<comment type="caution">
    <text evidence="2">The sequence shown here is derived from an EMBL/GenBank/DDBJ whole genome shotgun (WGS) entry which is preliminary data.</text>
</comment>
<dbReference type="SUPFAM" id="SSF82185">
    <property type="entry name" value="Histone H3 K4-specific methyltransferase SET7/9 N-terminal domain"/>
    <property type="match status" value="1"/>
</dbReference>
<dbReference type="CDD" id="cd15482">
    <property type="entry name" value="Sialidase_non-viral"/>
    <property type="match status" value="1"/>
</dbReference>
<dbReference type="Proteomes" id="UP001163821">
    <property type="component" value="Unassembled WGS sequence"/>
</dbReference>
<evidence type="ECO:0000313" key="3">
    <source>
        <dbReference type="Proteomes" id="UP001163821"/>
    </source>
</evidence>
<proteinExistence type="predicted"/>
<dbReference type="AlphaFoldDB" id="A0AA41YD66"/>
<feature type="domain" description="Expansin-like CBD" evidence="1">
    <location>
        <begin position="296"/>
        <end position="376"/>
    </location>
</feature>
<protein>
    <recommendedName>
        <fullName evidence="1">Expansin-like CBD domain-containing protein</fullName>
    </recommendedName>
</protein>
<evidence type="ECO:0000313" key="2">
    <source>
        <dbReference type="EMBL" id="MCW0483102.1"/>
    </source>
</evidence>
<name>A0AA41YD66_9BACT</name>
<dbReference type="EMBL" id="JAPAAF010000012">
    <property type="protein sequence ID" value="MCW0483102.1"/>
    <property type="molecule type" value="Genomic_DNA"/>
</dbReference>
<dbReference type="RefSeq" id="WP_282591704.1">
    <property type="nucleotide sequence ID" value="NZ_JAPAAF010000012.1"/>
</dbReference>
<dbReference type="Pfam" id="PF13088">
    <property type="entry name" value="BNR_2"/>
    <property type="match status" value="1"/>
</dbReference>
<sequence>MKLAKVTTVYLLTLFFVSFTMMSCFHEKVFPGETKTISVKASNFSNGSNMVAFNDSNYLKFVIETTRTVPFCQSAVKQSIEPASLGPDPDIPYFTVRFSMPIPPVYNETEVGPVVGIDSMVFHHNHSPGFEILPNGDALAVYFSTPMGKAEADPSTSFVQARLRYGSEDWDMPELFFKTNGFNDQSGLLWSDNEKIWFFGGGRNISDYVPFRLAVSEDNGVNWIYSIPQIDKPATDYTAQPITNAFRAPDSTIYFSMDADGSQSFLWSSADNGSHWKDMGGRTGGRHSTIIPLDDNGTLLSIGGKNANVNGWSPQNISTDWGATWSESEEAPFPPLGSAQRPSMIRLNSGNLLLVSDSYNHKAKTPPPTGWEYGNSCFVAISKDNGQSWHVKTLPVQIPAHQRVEYPSLGYVTARQAPNGIIHLLTTVTLPPLHYEFNEAWIWSEAGDISPETTGGIIKEYSERYSNGQLRMKWSARICSNGRYLLHGEQITYFENGTKQHLVTYKNGRKTGEELYWSPDGKMVWRWDRDIERNIGVWTHYWANGNKKIESTWNLNPEARDLKRNFLGYVAHGPSMHWDEKGLLINTYHFINGVIQDTNQSKE</sequence>
<dbReference type="InterPro" id="IPR036278">
    <property type="entry name" value="Sialidase_sf"/>
</dbReference>
<dbReference type="SUPFAM" id="SSF50939">
    <property type="entry name" value="Sialidases"/>
    <property type="match status" value="1"/>
</dbReference>
<dbReference type="InterPro" id="IPR011652">
    <property type="entry name" value="MORN_2"/>
</dbReference>
<dbReference type="Gene3D" id="3.90.930.1">
    <property type="match status" value="1"/>
</dbReference>
<gene>
    <name evidence="2" type="ORF">N2K84_10200</name>
</gene>
<reference evidence="2" key="1">
    <citation type="submission" date="2022-10" db="EMBL/GenBank/DDBJ databases">
        <title>Gaoshiqiia sediminis gen. nov., sp. nov., isolated from coastal sediment.</title>
        <authorList>
            <person name="Yu W.X."/>
            <person name="Mu D.S."/>
            <person name="Du J.Z."/>
            <person name="Liang Y.Q."/>
        </authorList>
    </citation>
    <scope>NUCLEOTIDE SEQUENCE</scope>
    <source>
        <strain evidence="2">A06</strain>
    </source>
</reference>
<accession>A0AA41YD66</accession>
<organism evidence="2 3">
    <name type="scientific">Gaoshiqia sediminis</name>
    <dbReference type="NCBI Taxonomy" id="2986998"/>
    <lineage>
        <taxon>Bacteria</taxon>
        <taxon>Pseudomonadati</taxon>
        <taxon>Bacteroidota</taxon>
        <taxon>Bacteroidia</taxon>
        <taxon>Marinilabiliales</taxon>
        <taxon>Prolixibacteraceae</taxon>
        <taxon>Gaoshiqia</taxon>
    </lineage>
</organism>
<dbReference type="PROSITE" id="PS50843">
    <property type="entry name" value="EXPANSIN_CBD"/>
    <property type="match status" value="1"/>
</dbReference>
<dbReference type="Pfam" id="PF07661">
    <property type="entry name" value="MORN_2"/>
    <property type="match status" value="1"/>
</dbReference>